<comment type="caution">
    <text evidence="1">The sequence shown here is derived from an EMBL/GenBank/DDBJ whole genome shotgun (WGS) entry which is preliminary data.</text>
</comment>
<organism evidence="1 2">
    <name type="scientific">Pseudomonas syringae pv. viburni</name>
    <dbReference type="NCBI Taxonomy" id="251703"/>
    <lineage>
        <taxon>Bacteria</taxon>
        <taxon>Pseudomonadati</taxon>
        <taxon>Pseudomonadota</taxon>
        <taxon>Gammaproteobacteria</taxon>
        <taxon>Pseudomonadales</taxon>
        <taxon>Pseudomonadaceae</taxon>
        <taxon>Pseudomonas</taxon>
    </lineage>
</organism>
<dbReference type="PATRIC" id="fig|251703.9.peg.4354"/>
<dbReference type="GO" id="GO:0008237">
    <property type="term" value="F:metallopeptidase activity"/>
    <property type="evidence" value="ECO:0007669"/>
    <property type="project" value="InterPro"/>
</dbReference>
<dbReference type="SUPFAM" id="SSF55486">
    <property type="entry name" value="Metalloproteases ('zincins'), catalytic domain"/>
    <property type="match status" value="1"/>
</dbReference>
<protein>
    <recommendedName>
        <fullName evidence="3">Ribosomal protein S8</fullName>
    </recommendedName>
</protein>
<name>A0A0Q0CNB6_9PSED</name>
<dbReference type="AlphaFoldDB" id="A0A0Q0CNB6"/>
<proteinExistence type="predicted"/>
<accession>A0A0Q0CNB6</accession>
<evidence type="ECO:0008006" key="3">
    <source>
        <dbReference type="Google" id="ProtNLM"/>
    </source>
</evidence>
<dbReference type="Proteomes" id="UP000050317">
    <property type="component" value="Unassembled WGS sequence"/>
</dbReference>
<dbReference type="InterPro" id="IPR024079">
    <property type="entry name" value="MetalloPept_cat_dom_sf"/>
</dbReference>
<dbReference type="Gene3D" id="3.40.390.10">
    <property type="entry name" value="Collagenase (Catalytic Domain)"/>
    <property type="match status" value="1"/>
</dbReference>
<reference evidence="1 2" key="1">
    <citation type="submission" date="2015-09" db="EMBL/GenBank/DDBJ databases">
        <title>Genome announcement of multiple Pseudomonas syringae strains.</title>
        <authorList>
            <person name="Thakur S."/>
            <person name="Wang P.W."/>
            <person name="Gong Y."/>
            <person name="Weir B.S."/>
            <person name="Guttman D.S."/>
        </authorList>
    </citation>
    <scope>NUCLEOTIDE SEQUENCE [LARGE SCALE GENOMIC DNA]</scope>
    <source>
        <strain evidence="1 2">ICMP3963</strain>
    </source>
</reference>
<gene>
    <name evidence="1" type="ORF">ALO40_05443</name>
</gene>
<evidence type="ECO:0000313" key="2">
    <source>
        <dbReference type="Proteomes" id="UP000050317"/>
    </source>
</evidence>
<sequence length="304" mass="34112">MTDLAGQRPRSIAQSCIFKAPAITFCQQHRQRSRQSVPVALEPDTLKFQHVNQRALQHERPCPTTLSGIVRLSGPDSICLTGSATLKSLSNLTLKDENVPMKNKLKIWLSLVVFFYLPFASAEGPNLGLFVIMHDQLTKYERAELGENYLGPFIAQLQEITGRRTTVTFINDEPGLTDFAYRGEENEQSLYRLFQASTAYADAKNLPRPSERHKYVLVTSNKIHGLLHGVAAKSHHVAMASLKEYNTLPHEIGHLFGATHEAASGFPCQTTMWGYSTTSIIPCYYFSDANKELIRKYVDNISVH</sequence>
<dbReference type="EMBL" id="LJRR01000397">
    <property type="protein sequence ID" value="KPZ10381.1"/>
    <property type="molecule type" value="Genomic_DNA"/>
</dbReference>
<evidence type="ECO:0000313" key="1">
    <source>
        <dbReference type="EMBL" id="KPZ10381.1"/>
    </source>
</evidence>